<accession>A0A345PAC7</accession>
<dbReference type="PANTHER" id="PTHR39456:SF1">
    <property type="entry name" value="METAL-DEPENDENT HYDROLASE"/>
    <property type="match status" value="1"/>
</dbReference>
<keyword evidence="2" id="KW-0378">Hydrolase</keyword>
<organism evidence="2 3">
    <name type="scientific">Aquirhabdus parva</name>
    <dbReference type="NCBI Taxonomy" id="2283318"/>
    <lineage>
        <taxon>Bacteria</taxon>
        <taxon>Pseudomonadati</taxon>
        <taxon>Pseudomonadota</taxon>
        <taxon>Gammaproteobacteria</taxon>
        <taxon>Moraxellales</taxon>
        <taxon>Moraxellaceae</taxon>
        <taxon>Aquirhabdus</taxon>
    </lineage>
</organism>
<protein>
    <submittedName>
        <fullName evidence="2">Metal-dependent hydrolase</fullName>
    </submittedName>
</protein>
<evidence type="ECO:0000313" key="2">
    <source>
        <dbReference type="EMBL" id="AXI04236.1"/>
    </source>
</evidence>
<keyword evidence="1" id="KW-1133">Transmembrane helix</keyword>
<reference evidence="2 3" key="1">
    <citation type="submission" date="2018-07" db="EMBL/GenBank/DDBJ databases">
        <title>Genome sequencing of Moraxellaceae gen. HYN0046.</title>
        <authorList>
            <person name="Kim M."/>
            <person name="Yi H."/>
        </authorList>
    </citation>
    <scope>NUCLEOTIDE SEQUENCE [LARGE SCALE GENOMIC DNA]</scope>
    <source>
        <strain evidence="2 3">HYN0046</strain>
    </source>
</reference>
<sequence>MNAQVKTSGHSSSAYKASFPVRRMDFEFTDVPEFWAADDAGVTFFLTAMSALFPAGEQFFVDAVRSVRYEGVLKDDLAMQKEISAFIGQEAMHSKEHHQFNAAGKAYGHDVDTLERWTDSVLGLADRFHLSNKLQLGITCALEHFTATIASELMRREDLHELMHSPVMYKMWLWHAVEETEHKSVAYNVYEKLYGKGVRAYATRASTMALAMVLLFLVHTTFMARLMAQRGKMRPSDWVPAMKMMYGGRKGLMSRIVPDLFDYFRPNFHPEQHDTTALLAKYKKLLNFEVH</sequence>
<dbReference type="Pfam" id="PF10118">
    <property type="entry name" value="Metal_hydrol"/>
    <property type="match status" value="1"/>
</dbReference>
<dbReference type="GO" id="GO:0016787">
    <property type="term" value="F:hydrolase activity"/>
    <property type="evidence" value="ECO:0007669"/>
    <property type="project" value="UniProtKB-KW"/>
</dbReference>
<dbReference type="InterPro" id="IPR016516">
    <property type="entry name" value="UCP07580"/>
</dbReference>
<keyword evidence="1" id="KW-0472">Membrane</keyword>
<proteinExistence type="predicted"/>
<evidence type="ECO:0000256" key="1">
    <source>
        <dbReference type="SAM" id="Phobius"/>
    </source>
</evidence>
<keyword evidence="3" id="KW-1185">Reference proteome</keyword>
<dbReference type="Proteomes" id="UP000253940">
    <property type="component" value="Chromosome"/>
</dbReference>
<dbReference type="RefSeq" id="WP_114900344.1">
    <property type="nucleotide sequence ID" value="NZ_CP031222.1"/>
</dbReference>
<dbReference type="PIRSF" id="PIRSF007580">
    <property type="entry name" value="UCP07580"/>
    <property type="match status" value="1"/>
</dbReference>
<keyword evidence="1" id="KW-0812">Transmembrane</keyword>
<gene>
    <name evidence="2" type="ORF">HYN46_16170</name>
</gene>
<feature type="transmembrane region" description="Helical" evidence="1">
    <location>
        <begin position="208"/>
        <end position="228"/>
    </location>
</feature>
<dbReference type="KEGG" id="mbah:HYN46_16170"/>
<name>A0A345PAC7_9GAMM</name>
<dbReference type="EMBL" id="CP031222">
    <property type="protein sequence ID" value="AXI04236.1"/>
    <property type="molecule type" value="Genomic_DNA"/>
</dbReference>
<dbReference type="AlphaFoldDB" id="A0A345PAC7"/>
<dbReference type="PANTHER" id="PTHR39456">
    <property type="entry name" value="METAL-DEPENDENT HYDROLASE"/>
    <property type="match status" value="1"/>
</dbReference>
<dbReference type="OrthoDB" id="4760165at2"/>
<evidence type="ECO:0000313" key="3">
    <source>
        <dbReference type="Proteomes" id="UP000253940"/>
    </source>
</evidence>